<evidence type="ECO:0000313" key="1">
    <source>
        <dbReference type="EMBL" id="KAL1255142.1"/>
    </source>
</evidence>
<evidence type="ECO:0000313" key="2">
    <source>
        <dbReference type="Proteomes" id="UP001558613"/>
    </source>
</evidence>
<dbReference type="EMBL" id="JAYMGO010000019">
    <property type="protein sequence ID" value="KAL1255142.1"/>
    <property type="molecule type" value="Genomic_DNA"/>
</dbReference>
<sequence length="83" mass="9692">MATGYIILFNVTWYSTNICHELDVCLKTERSGINRLEVFAPYHSNRTCSRWPRRKCYNKDNRKCPGSVGQASKNSRKLLYCVE</sequence>
<dbReference type="Proteomes" id="UP001558613">
    <property type="component" value="Unassembled WGS sequence"/>
</dbReference>
<proteinExistence type="predicted"/>
<name>A0ABR3LQH8_9TELE</name>
<keyword evidence="2" id="KW-1185">Reference proteome</keyword>
<accession>A0ABR3LQH8</accession>
<organism evidence="1 2">
    <name type="scientific">Cirrhinus molitorella</name>
    <name type="common">mud carp</name>
    <dbReference type="NCBI Taxonomy" id="172907"/>
    <lineage>
        <taxon>Eukaryota</taxon>
        <taxon>Metazoa</taxon>
        <taxon>Chordata</taxon>
        <taxon>Craniata</taxon>
        <taxon>Vertebrata</taxon>
        <taxon>Euteleostomi</taxon>
        <taxon>Actinopterygii</taxon>
        <taxon>Neopterygii</taxon>
        <taxon>Teleostei</taxon>
        <taxon>Ostariophysi</taxon>
        <taxon>Cypriniformes</taxon>
        <taxon>Cyprinidae</taxon>
        <taxon>Labeoninae</taxon>
        <taxon>Labeonini</taxon>
        <taxon>Cirrhinus</taxon>
    </lineage>
</organism>
<gene>
    <name evidence="1" type="ORF">QQF64_013203</name>
</gene>
<protein>
    <recommendedName>
        <fullName evidence="3">Secreted protein</fullName>
    </recommendedName>
</protein>
<reference evidence="1 2" key="1">
    <citation type="submission" date="2023-09" db="EMBL/GenBank/DDBJ databases">
        <authorList>
            <person name="Wang M."/>
        </authorList>
    </citation>
    <scope>NUCLEOTIDE SEQUENCE [LARGE SCALE GENOMIC DNA]</scope>
    <source>
        <strain evidence="1">GT-2023</strain>
        <tissue evidence="1">Liver</tissue>
    </source>
</reference>
<evidence type="ECO:0008006" key="3">
    <source>
        <dbReference type="Google" id="ProtNLM"/>
    </source>
</evidence>
<comment type="caution">
    <text evidence="1">The sequence shown here is derived from an EMBL/GenBank/DDBJ whole genome shotgun (WGS) entry which is preliminary data.</text>
</comment>